<gene>
    <name evidence="2" type="ORF">F511_22776</name>
</gene>
<keyword evidence="3" id="KW-1185">Reference proteome</keyword>
<sequence>MADDNSDEVSDFSNDIFTREDLVNALNKMVHEYKKLSRTFEDVKAENKCLKDKSDEASCSQLDDSDSLNIELSKLKMDNESVRTIFISFGDNKNKTRCYWTNGCRRSISIYSSKVSSWSIREISAVGMRSVVERFE</sequence>
<reference evidence="2 3" key="1">
    <citation type="journal article" date="2015" name="Proc. Natl. Acad. Sci. U.S.A.">
        <title>The resurrection genome of Boea hygrometrica: A blueprint for survival of dehydration.</title>
        <authorList>
            <person name="Xiao L."/>
            <person name="Yang G."/>
            <person name="Zhang L."/>
            <person name="Yang X."/>
            <person name="Zhao S."/>
            <person name="Ji Z."/>
            <person name="Zhou Q."/>
            <person name="Hu M."/>
            <person name="Wang Y."/>
            <person name="Chen M."/>
            <person name="Xu Y."/>
            <person name="Jin H."/>
            <person name="Xiao X."/>
            <person name="Hu G."/>
            <person name="Bao F."/>
            <person name="Hu Y."/>
            <person name="Wan P."/>
            <person name="Li L."/>
            <person name="Deng X."/>
            <person name="Kuang T."/>
            <person name="Xiang C."/>
            <person name="Zhu J.K."/>
            <person name="Oliver M.J."/>
            <person name="He Y."/>
        </authorList>
    </citation>
    <scope>NUCLEOTIDE SEQUENCE [LARGE SCALE GENOMIC DNA]</scope>
    <source>
        <strain evidence="3">cv. XS01</strain>
    </source>
</reference>
<keyword evidence="1" id="KW-0175">Coiled coil</keyword>
<feature type="coiled-coil region" evidence="1">
    <location>
        <begin position="19"/>
        <end position="53"/>
    </location>
</feature>
<evidence type="ECO:0000313" key="2">
    <source>
        <dbReference type="EMBL" id="KZV21372.1"/>
    </source>
</evidence>
<protein>
    <submittedName>
        <fullName evidence="2">Uncharacterized protein</fullName>
    </submittedName>
</protein>
<evidence type="ECO:0000313" key="3">
    <source>
        <dbReference type="Proteomes" id="UP000250235"/>
    </source>
</evidence>
<dbReference type="EMBL" id="KV014897">
    <property type="protein sequence ID" value="KZV21372.1"/>
    <property type="molecule type" value="Genomic_DNA"/>
</dbReference>
<dbReference type="Proteomes" id="UP000250235">
    <property type="component" value="Unassembled WGS sequence"/>
</dbReference>
<name>A0A2Z7AQ85_9LAMI</name>
<organism evidence="2 3">
    <name type="scientific">Dorcoceras hygrometricum</name>
    <dbReference type="NCBI Taxonomy" id="472368"/>
    <lineage>
        <taxon>Eukaryota</taxon>
        <taxon>Viridiplantae</taxon>
        <taxon>Streptophyta</taxon>
        <taxon>Embryophyta</taxon>
        <taxon>Tracheophyta</taxon>
        <taxon>Spermatophyta</taxon>
        <taxon>Magnoliopsida</taxon>
        <taxon>eudicotyledons</taxon>
        <taxon>Gunneridae</taxon>
        <taxon>Pentapetalae</taxon>
        <taxon>asterids</taxon>
        <taxon>lamiids</taxon>
        <taxon>Lamiales</taxon>
        <taxon>Gesneriaceae</taxon>
        <taxon>Didymocarpoideae</taxon>
        <taxon>Trichosporeae</taxon>
        <taxon>Loxocarpinae</taxon>
        <taxon>Dorcoceras</taxon>
    </lineage>
</organism>
<proteinExistence type="predicted"/>
<accession>A0A2Z7AQ85</accession>
<evidence type="ECO:0000256" key="1">
    <source>
        <dbReference type="SAM" id="Coils"/>
    </source>
</evidence>
<dbReference type="AlphaFoldDB" id="A0A2Z7AQ85"/>